<dbReference type="SMART" id="SM01208">
    <property type="entry name" value="G5"/>
    <property type="match status" value="1"/>
</dbReference>
<protein>
    <recommendedName>
        <fullName evidence="4">G5 domain-containing protein</fullName>
    </recommendedName>
</protein>
<dbReference type="STRING" id="33936.AZI98_04595"/>
<accession>A0A165Y9L3</accession>
<reference evidence="5 6" key="1">
    <citation type="submission" date="2016-04" db="EMBL/GenBank/DDBJ databases">
        <title>Draft genome sequence of Aeribacillus pallidus 8m3 from petroleum reservoir.</title>
        <authorList>
            <person name="Poltaraus A.B."/>
            <person name="Nazina T.N."/>
            <person name="Tourova T.P."/>
            <person name="Malakho S.M."/>
            <person name="Korshunova A.V."/>
            <person name="Sokolova D.S."/>
        </authorList>
    </citation>
    <scope>NUCLEOTIDE SEQUENCE [LARGE SCALE GENOMIC DNA]</scope>
    <source>
        <strain evidence="5 6">8m3</strain>
    </source>
</reference>
<evidence type="ECO:0000313" key="6">
    <source>
        <dbReference type="Proteomes" id="UP000076476"/>
    </source>
</evidence>
<sequence length="470" mass="53057">MSRMKRLIALFFSFIIAISAATISFGTPHIANAAFTIPDGSTVGGIDVGGMTVDEAKDILSDKINEWKNQSDMTIESPTEILTIPSEDIQYDLNQTMDQLLEKTKTPWYAFFIKKKSVDLPLVVKVNITDEELSEWPNHIDKVKTIDNIETTASYLGEHNIQAVLTEANEQNDVIAEASWKIPKDYIFLDELVEELNGKKITPGNSFSFLQQVANEVSYFREDDGNFVVSMLYSLLLQTNVEIIERHSQRVIPAYSKAGIEAKVSQTDDKDFVVSNPGPYIYTIQAEKNGSKLKMAILSAPQKTKYQYKIENKEDIHYRTIYRYKKDLQPCCKRVIQNGVNGQRVEVYRVSVAENGAELSRELISTDFYLPVPEIILLALPSSENQNNNANNENDQTNSDDTNTNSSQADPSNANADHSTNTDQTKQKDINTDNGTDGTESMGQDRFQSEEEYEKQLMEESVEEEPEYVK</sequence>
<keyword evidence="6" id="KW-1185">Reference proteome</keyword>
<feature type="signal peptide" evidence="3">
    <location>
        <begin position="1"/>
        <end position="33"/>
    </location>
</feature>
<dbReference type="OrthoDB" id="2691125at2"/>
<dbReference type="Gene3D" id="2.20.230.10">
    <property type="entry name" value="Resuscitation-promoting factor rpfb"/>
    <property type="match status" value="1"/>
</dbReference>
<dbReference type="AlphaFoldDB" id="A0A165Y9L3"/>
<dbReference type="PROSITE" id="PS51109">
    <property type="entry name" value="G5"/>
    <property type="match status" value="1"/>
</dbReference>
<dbReference type="Pfam" id="PF07501">
    <property type="entry name" value="G5"/>
    <property type="match status" value="1"/>
</dbReference>
<dbReference type="PANTHER" id="PTHR35788:SF1">
    <property type="entry name" value="EXPORTED PROTEIN"/>
    <property type="match status" value="1"/>
</dbReference>
<feature type="compositionally biased region" description="Polar residues" evidence="2">
    <location>
        <begin position="409"/>
        <end position="424"/>
    </location>
</feature>
<feature type="domain" description="G5" evidence="4">
    <location>
        <begin position="301"/>
        <end position="382"/>
    </location>
</feature>
<gene>
    <name evidence="5" type="ORF">AZI98_04595</name>
</gene>
<dbReference type="EMBL" id="LWBR01000013">
    <property type="protein sequence ID" value="KZN96864.1"/>
    <property type="molecule type" value="Genomic_DNA"/>
</dbReference>
<evidence type="ECO:0000256" key="3">
    <source>
        <dbReference type="SAM" id="SignalP"/>
    </source>
</evidence>
<dbReference type="InterPro" id="IPR052913">
    <property type="entry name" value="Glycopeptide_resist_protein"/>
</dbReference>
<dbReference type="Pfam" id="PF04294">
    <property type="entry name" value="VanW"/>
    <property type="match status" value="1"/>
</dbReference>
<dbReference type="PANTHER" id="PTHR35788">
    <property type="entry name" value="EXPORTED PROTEIN-RELATED"/>
    <property type="match status" value="1"/>
</dbReference>
<feature type="chain" id="PRO_5007869245" description="G5 domain-containing protein" evidence="3">
    <location>
        <begin position="34"/>
        <end position="470"/>
    </location>
</feature>
<dbReference type="Proteomes" id="UP000076476">
    <property type="component" value="Unassembled WGS sequence"/>
</dbReference>
<evidence type="ECO:0000259" key="4">
    <source>
        <dbReference type="PROSITE" id="PS51109"/>
    </source>
</evidence>
<feature type="compositionally biased region" description="Low complexity" evidence="2">
    <location>
        <begin position="384"/>
        <end position="408"/>
    </location>
</feature>
<dbReference type="InterPro" id="IPR011098">
    <property type="entry name" value="G5_dom"/>
</dbReference>
<feature type="compositionally biased region" description="Polar residues" evidence="2">
    <location>
        <begin position="432"/>
        <end position="442"/>
    </location>
</feature>
<feature type="compositionally biased region" description="Acidic residues" evidence="2">
    <location>
        <begin position="460"/>
        <end position="470"/>
    </location>
</feature>
<evidence type="ECO:0000313" key="5">
    <source>
        <dbReference type="EMBL" id="KZN96864.1"/>
    </source>
</evidence>
<comment type="caution">
    <text evidence="5">The sequence shown here is derived from an EMBL/GenBank/DDBJ whole genome shotgun (WGS) entry which is preliminary data.</text>
</comment>
<organism evidence="5 6">
    <name type="scientific">Aeribacillus pallidus</name>
    <dbReference type="NCBI Taxonomy" id="33936"/>
    <lineage>
        <taxon>Bacteria</taxon>
        <taxon>Bacillati</taxon>
        <taxon>Bacillota</taxon>
        <taxon>Bacilli</taxon>
        <taxon>Bacillales</taxon>
        <taxon>Bacillaceae</taxon>
        <taxon>Aeribacillus</taxon>
    </lineage>
</organism>
<feature type="region of interest" description="Disordered" evidence="2">
    <location>
        <begin position="384"/>
        <end position="470"/>
    </location>
</feature>
<dbReference type="RefSeq" id="WP_063387123.1">
    <property type="nucleotide sequence ID" value="NZ_LWBR01000013.1"/>
</dbReference>
<evidence type="ECO:0000256" key="2">
    <source>
        <dbReference type="SAM" id="MobiDB-lite"/>
    </source>
</evidence>
<proteinExistence type="predicted"/>
<dbReference type="InterPro" id="IPR007391">
    <property type="entry name" value="Vancomycin_resist_VanW"/>
</dbReference>
<name>A0A165Y9L3_9BACI</name>
<evidence type="ECO:0000256" key="1">
    <source>
        <dbReference type="ARBA" id="ARBA00022729"/>
    </source>
</evidence>
<keyword evidence="1 3" id="KW-0732">Signal</keyword>